<feature type="domain" description="THIF-type NAD/FAD binding fold" evidence="6">
    <location>
        <begin position="8"/>
        <end position="489"/>
    </location>
</feature>
<comment type="caution">
    <text evidence="7">The sequence shown here is derived from an EMBL/GenBank/DDBJ whole genome shotgun (WGS) entry which is preliminary data.</text>
</comment>
<dbReference type="GeneID" id="28939089"/>
<dbReference type="Pfam" id="PF00899">
    <property type="entry name" value="ThiF"/>
    <property type="match status" value="1"/>
</dbReference>
<dbReference type="GO" id="GO:0019781">
    <property type="term" value="F:NEDD8 activating enzyme activity"/>
    <property type="evidence" value="ECO:0007669"/>
    <property type="project" value="UniProtKB-UniRule"/>
</dbReference>
<evidence type="ECO:0000256" key="3">
    <source>
        <dbReference type="ARBA" id="ARBA00015407"/>
    </source>
</evidence>
<gene>
    <name evidence="7" type="ORF">T551_00568</name>
</gene>
<dbReference type="PANTHER" id="PTHR10953:SF29">
    <property type="entry name" value="NEDD8-ACTIVATING ENZYME E1 REGULATORY SUBUNIT"/>
    <property type="match status" value="1"/>
</dbReference>
<sequence length="514" mass="59594">MNSEENKYDRQIRIWGTHGQLLLEKSRVCLLQGSAIGAEILKNLILPGIGSYVIVDNAFVTEKDAKTTFFLDANRINETKAQQMCEFLQELNEDVKGEYLINTVESILEHNPGFFKQFNIVITSTLSDTLLLKLEKILWEFKIPLIIAYSIGFIGYIRITMPEHTVIETHHGNLEDLRIDCPWPELKALASNFELKNIKDNSYIQIPYVLILLNCISIWKLKNSKTLPHTYEEKEHFKQIIRSYMHEFDEERIKEVLSMAWKASYTTSIPDDIQYILKDNKCLCISPESSEFWILCRAVSDYISSEGNGLLPLSGILPDMKSDSETYIKLQNTYHQKAKKDYECVRKHVQSILVSINQPVSKISNEKIKLFCKQFKYIKLLRYRSLELEYKYPNSELIKTSFSTPNDLIAWYIALRSYNKYRSAFGKYVGSEEATLNEDTDRYIQLTKQFLSKFDCNITDFQIIACKELGGELNNIISFIGGIAAQEIIVKQYTPINNTYIFDGISNRSQVWEF</sequence>
<dbReference type="PANTHER" id="PTHR10953">
    <property type="entry name" value="UBIQUITIN-ACTIVATING ENZYME E1"/>
    <property type="match status" value="1"/>
</dbReference>
<evidence type="ECO:0000256" key="5">
    <source>
        <dbReference type="PIRNR" id="PIRNR039099"/>
    </source>
</evidence>
<evidence type="ECO:0000259" key="6">
    <source>
        <dbReference type="Pfam" id="PF00899"/>
    </source>
</evidence>
<dbReference type="GO" id="GO:0045116">
    <property type="term" value="P:protein neddylation"/>
    <property type="evidence" value="ECO:0007669"/>
    <property type="project" value="UniProtKB-UniRule"/>
</dbReference>
<dbReference type="FunFam" id="3.40.50.720:FF:000475">
    <property type="entry name" value="NEDD8-activating enzyme E1 regulatory subunit"/>
    <property type="match status" value="1"/>
</dbReference>
<evidence type="ECO:0000256" key="1">
    <source>
        <dbReference type="ARBA" id="ARBA00005032"/>
    </source>
</evidence>
<dbReference type="InterPro" id="IPR045886">
    <property type="entry name" value="ThiF/MoeB/HesA"/>
</dbReference>
<evidence type="ECO:0000313" key="8">
    <source>
        <dbReference type="Proteomes" id="UP000053447"/>
    </source>
</evidence>
<dbReference type="eggNOG" id="KOG2016">
    <property type="taxonomic scope" value="Eukaryota"/>
</dbReference>
<keyword evidence="4 5" id="KW-0833">Ubl conjugation pathway</keyword>
<comment type="similarity">
    <text evidence="2 5">Belongs to the ubiquitin-activating E1 family. ULA1 subfamily.</text>
</comment>
<reference evidence="8" key="1">
    <citation type="journal article" date="2016" name="Nat. Commun.">
        <title>Genome analysis of three Pneumocystis species reveals adaptation mechanisms to life exclusively in mammalian hosts.</title>
        <authorList>
            <person name="Ma L."/>
            <person name="Chen Z."/>
            <person name="Huang D.W."/>
            <person name="Kutty G."/>
            <person name="Ishihara M."/>
            <person name="Wang H."/>
            <person name="Abouelleil A."/>
            <person name="Bishop L."/>
            <person name="Davey E."/>
            <person name="Deng R."/>
            <person name="Deng X."/>
            <person name="Fan L."/>
            <person name="Fantoni G."/>
            <person name="Fitzgerald M."/>
            <person name="Gogineni E."/>
            <person name="Goldberg J.M."/>
            <person name="Handley G."/>
            <person name="Hu X."/>
            <person name="Huber C."/>
            <person name="Jiao X."/>
            <person name="Jones K."/>
            <person name="Levin J.Z."/>
            <person name="Liu Y."/>
            <person name="Macdonald P."/>
            <person name="Melnikov A."/>
            <person name="Raley C."/>
            <person name="Sassi M."/>
            <person name="Sherman B.T."/>
            <person name="Song X."/>
            <person name="Sykes S."/>
            <person name="Tran B."/>
            <person name="Walsh L."/>
            <person name="Xia Y."/>
            <person name="Yang J."/>
            <person name="Young S."/>
            <person name="Zeng Q."/>
            <person name="Zheng X."/>
            <person name="Stephens R."/>
            <person name="Nusbaum C."/>
            <person name="Birren B.W."/>
            <person name="Azadi P."/>
            <person name="Lempicki R.A."/>
            <person name="Cuomo C.A."/>
            <person name="Kovacs J.A."/>
        </authorList>
    </citation>
    <scope>NUCLEOTIDE SEQUENCE [LARGE SCALE GENOMIC DNA]</scope>
    <source>
        <strain evidence="8">RU7</strain>
    </source>
</reference>
<evidence type="ECO:0000256" key="4">
    <source>
        <dbReference type="ARBA" id="ARBA00022786"/>
    </source>
</evidence>
<dbReference type="Gene3D" id="3.40.50.720">
    <property type="entry name" value="NAD(P)-binding Rossmann-like Domain"/>
    <property type="match status" value="2"/>
</dbReference>
<evidence type="ECO:0000256" key="2">
    <source>
        <dbReference type="ARBA" id="ARBA00006868"/>
    </source>
</evidence>
<dbReference type="InterPro" id="IPR030667">
    <property type="entry name" value="APP-BP1"/>
</dbReference>
<protein>
    <recommendedName>
        <fullName evidence="3 5">NEDD8-activating enzyme E1 regulatory subunit</fullName>
    </recommendedName>
</protein>
<dbReference type="RefSeq" id="XP_018231170.1">
    <property type="nucleotide sequence ID" value="XM_018372834.1"/>
</dbReference>
<dbReference type="AlphaFoldDB" id="A0A0W4ZVT2"/>
<comment type="pathway">
    <text evidence="1 5">Protein modification; protein neddylation.</text>
</comment>
<dbReference type="GO" id="GO:0016887">
    <property type="term" value="F:ATP hydrolysis activity"/>
    <property type="evidence" value="ECO:0007669"/>
    <property type="project" value="UniProtKB-ARBA"/>
</dbReference>
<dbReference type="InterPro" id="IPR035985">
    <property type="entry name" value="Ubiquitin-activating_enz"/>
</dbReference>
<accession>A0A0W4ZVT2</accession>
<name>A0A0W4ZVT2_PNEJ7</name>
<dbReference type="InterPro" id="IPR000594">
    <property type="entry name" value="ThiF_NAD_FAD-bd"/>
</dbReference>
<comment type="function">
    <text evidence="5">Regulatory subunit of the dimeric UBA3-ULA1 E1 enzyme.</text>
</comment>
<dbReference type="STRING" id="1408657.A0A0W4ZVT2"/>
<proteinExistence type="inferred from homology"/>
<dbReference type="Proteomes" id="UP000053447">
    <property type="component" value="Unassembled WGS sequence"/>
</dbReference>
<keyword evidence="8" id="KW-1185">Reference proteome</keyword>
<evidence type="ECO:0000313" key="7">
    <source>
        <dbReference type="EMBL" id="KTW32478.1"/>
    </source>
</evidence>
<dbReference type="PIRSF" id="PIRSF039099">
    <property type="entry name" value="APP-BP1"/>
    <property type="match status" value="1"/>
</dbReference>
<dbReference type="VEuPathDB" id="FungiDB:T551_00568"/>
<organism evidence="7 8">
    <name type="scientific">Pneumocystis jirovecii (strain RU7)</name>
    <name type="common">Human pneumocystis pneumonia agent</name>
    <dbReference type="NCBI Taxonomy" id="1408657"/>
    <lineage>
        <taxon>Eukaryota</taxon>
        <taxon>Fungi</taxon>
        <taxon>Dikarya</taxon>
        <taxon>Ascomycota</taxon>
        <taxon>Taphrinomycotina</taxon>
        <taxon>Pneumocystomycetes</taxon>
        <taxon>Pneumocystaceae</taxon>
        <taxon>Pneumocystis</taxon>
    </lineage>
</organism>
<dbReference type="SUPFAM" id="SSF69572">
    <property type="entry name" value="Activating enzymes of the ubiquitin-like proteins"/>
    <property type="match status" value="1"/>
</dbReference>
<dbReference type="EMBL" id="LFWA01000002">
    <property type="protein sequence ID" value="KTW32478.1"/>
    <property type="molecule type" value="Genomic_DNA"/>
</dbReference>
<dbReference type="UniPathway" id="UPA00885"/>
<dbReference type="OrthoDB" id="1708823at2759"/>
<dbReference type="GO" id="GO:0005737">
    <property type="term" value="C:cytoplasm"/>
    <property type="evidence" value="ECO:0007669"/>
    <property type="project" value="TreeGrafter"/>
</dbReference>